<keyword evidence="3" id="KW-1185">Reference proteome</keyword>
<keyword evidence="1" id="KW-1133">Transmembrane helix</keyword>
<protein>
    <recommendedName>
        <fullName evidence="4">DUF4199 domain-containing protein</fullName>
    </recommendedName>
</protein>
<accession>A0A2A2G7I3</accession>
<dbReference type="Proteomes" id="UP000218831">
    <property type="component" value="Unassembled WGS sequence"/>
</dbReference>
<keyword evidence="1" id="KW-0472">Membrane</keyword>
<dbReference type="RefSeq" id="WP_095607384.1">
    <property type="nucleotide sequence ID" value="NZ_NSKE01000011.1"/>
</dbReference>
<evidence type="ECO:0000313" key="2">
    <source>
        <dbReference type="EMBL" id="PAU92964.1"/>
    </source>
</evidence>
<organism evidence="2 3">
    <name type="scientific">Fodinibius salipaludis</name>
    <dbReference type="NCBI Taxonomy" id="2032627"/>
    <lineage>
        <taxon>Bacteria</taxon>
        <taxon>Pseudomonadati</taxon>
        <taxon>Balneolota</taxon>
        <taxon>Balneolia</taxon>
        <taxon>Balneolales</taxon>
        <taxon>Balneolaceae</taxon>
        <taxon>Fodinibius</taxon>
    </lineage>
</organism>
<dbReference type="EMBL" id="NSKE01000011">
    <property type="protein sequence ID" value="PAU92964.1"/>
    <property type="molecule type" value="Genomic_DNA"/>
</dbReference>
<evidence type="ECO:0008006" key="4">
    <source>
        <dbReference type="Google" id="ProtNLM"/>
    </source>
</evidence>
<feature type="transmembrane region" description="Helical" evidence="1">
    <location>
        <begin position="56"/>
        <end position="79"/>
    </location>
</feature>
<keyword evidence="1" id="KW-0812">Transmembrane</keyword>
<feature type="transmembrane region" description="Helical" evidence="1">
    <location>
        <begin position="21"/>
        <end position="44"/>
    </location>
</feature>
<gene>
    <name evidence="2" type="ORF">CK503_13640</name>
</gene>
<proteinExistence type="predicted"/>
<evidence type="ECO:0000313" key="3">
    <source>
        <dbReference type="Proteomes" id="UP000218831"/>
    </source>
</evidence>
<dbReference type="InterPro" id="IPR025250">
    <property type="entry name" value="DUF4199"/>
</dbReference>
<name>A0A2A2G7I3_9BACT</name>
<feature type="transmembrane region" description="Helical" evidence="1">
    <location>
        <begin position="91"/>
        <end position="113"/>
    </location>
</feature>
<dbReference type="Pfam" id="PF13858">
    <property type="entry name" value="DUF4199"/>
    <property type="match status" value="1"/>
</dbReference>
<evidence type="ECO:0000256" key="1">
    <source>
        <dbReference type="SAM" id="Phobius"/>
    </source>
</evidence>
<dbReference type="AlphaFoldDB" id="A0A2A2G7I3"/>
<feature type="transmembrane region" description="Helical" evidence="1">
    <location>
        <begin position="167"/>
        <end position="186"/>
    </location>
</feature>
<reference evidence="2 3" key="1">
    <citation type="submission" date="2017-08" db="EMBL/GenBank/DDBJ databases">
        <title>Aliifodinibius alkalisoli sp. nov., isolated from saline alkaline soil.</title>
        <authorList>
            <person name="Liu D."/>
            <person name="Zhang G."/>
        </authorList>
    </citation>
    <scope>NUCLEOTIDE SEQUENCE [LARGE SCALE GENOMIC DNA]</scope>
    <source>
        <strain evidence="2 3">WN023</strain>
    </source>
</reference>
<dbReference type="OrthoDB" id="1524923at2"/>
<sequence length="190" mass="20697">MDEVTEQQAEQNNQPSYWTSVGIAGVIFGIIVFALSLVTSYAMINSEPSGSLFSPVQLLGIFVCLVGAFGGMLATWHYANEYNISIKLGKGALIGLFTGICITVVYIVFNQIWQFIDPDMTQKAIDSVIANFEASDLPDAQKQQMIDSTVQSMRGQNSIGTQLLYNLPMYGILNVFTGMIGAKVFGKQEG</sequence>
<comment type="caution">
    <text evidence="2">The sequence shown here is derived from an EMBL/GenBank/DDBJ whole genome shotgun (WGS) entry which is preliminary data.</text>
</comment>